<dbReference type="PRINTS" id="PR00411">
    <property type="entry name" value="PNDRDTASEI"/>
</dbReference>
<comment type="cofactor">
    <cofactor evidence="1">
        <name>FAD</name>
        <dbReference type="ChEBI" id="CHEBI:57692"/>
    </cofactor>
</comment>
<evidence type="ECO:0000256" key="7">
    <source>
        <dbReference type="ARBA" id="ARBA00023284"/>
    </source>
</evidence>
<evidence type="ECO:0000256" key="4">
    <source>
        <dbReference type="ARBA" id="ARBA00022827"/>
    </source>
</evidence>
<evidence type="ECO:0000313" key="13">
    <source>
        <dbReference type="EMBL" id="PNH19943.1"/>
    </source>
</evidence>
<evidence type="ECO:0000256" key="6">
    <source>
        <dbReference type="ARBA" id="ARBA00023027"/>
    </source>
</evidence>
<keyword evidence="4" id="KW-0274">FAD</keyword>
<keyword evidence="5" id="KW-0560">Oxidoreductase</keyword>
<comment type="caution">
    <text evidence="13">The sequence shown here is derived from an EMBL/GenBank/DDBJ whole genome shotgun (WGS) entry which is preliminary data.</text>
</comment>
<evidence type="ECO:0000256" key="3">
    <source>
        <dbReference type="ARBA" id="ARBA00022630"/>
    </source>
</evidence>
<dbReference type="SUPFAM" id="SSF51905">
    <property type="entry name" value="FAD/NAD(P)-binding domain"/>
    <property type="match status" value="1"/>
</dbReference>
<dbReference type="InterPro" id="IPR004099">
    <property type="entry name" value="Pyr_nucl-diS_OxRdtase_dimer"/>
</dbReference>
<evidence type="ECO:0000256" key="1">
    <source>
        <dbReference type="ARBA" id="ARBA00001974"/>
    </source>
</evidence>
<dbReference type="PANTHER" id="PTHR43429">
    <property type="entry name" value="PYRIDINE NUCLEOTIDE-DISULFIDE OXIDOREDUCTASE DOMAIN-CONTAINING"/>
    <property type="match status" value="1"/>
</dbReference>
<dbReference type="RefSeq" id="WP_012993139.1">
    <property type="nucleotide sequence ID" value="NZ_NBZD01000001.1"/>
</dbReference>
<dbReference type="PRINTS" id="PR00368">
    <property type="entry name" value="FADPNR"/>
</dbReference>
<evidence type="ECO:0000256" key="8">
    <source>
        <dbReference type="ARBA" id="ARBA00039092"/>
    </source>
</evidence>
<evidence type="ECO:0000256" key="5">
    <source>
        <dbReference type="ARBA" id="ARBA00023002"/>
    </source>
</evidence>
<evidence type="ECO:0000256" key="9">
    <source>
        <dbReference type="ARBA" id="ARBA00039201"/>
    </source>
</evidence>
<reference evidence="14" key="1">
    <citation type="submission" date="2017-04" db="EMBL/GenBank/DDBJ databases">
        <authorList>
            <person name="Bumgarner R.E."/>
            <person name="Fredricks D.N."/>
            <person name="Srinivasan S."/>
        </authorList>
    </citation>
    <scope>NUCLEOTIDE SEQUENCE [LARGE SCALE GENOMIC DNA]</scope>
    <source>
        <strain evidence="14">KA00405</strain>
    </source>
</reference>
<evidence type="ECO:0000259" key="11">
    <source>
        <dbReference type="Pfam" id="PF02852"/>
    </source>
</evidence>
<dbReference type="Gene3D" id="3.50.50.60">
    <property type="entry name" value="FAD/NAD(P)-binding domain"/>
    <property type="match status" value="2"/>
</dbReference>
<dbReference type="Pfam" id="PF02852">
    <property type="entry name" value="Pyr_redox_dim"/>
    <property type="match status" value="1"/>
</dbReference>
<dbReference type="InterPro" id="IPR050260">
    <property type="entry name" value="FAD-bd_OxRdtase"/>
</dbReference>
<feature type="domain" description="FAD/NAD(P)-binding" evidence="12">
    <location>
        <begin position="3"/>
        <end position="308"/>
    </location>
</feature>
<keyword evidence="3" id="KW-0285">Flavoprotein</keyword>
<dbReference type="InterPro" id="IPR023753">
    <property type="entry name" value="FAD/NAD-binding_dom"/>
</dbReference>
<evidence type="ECO:0000259" key="12">
    <source>
        <dbReference type="Pfam" id="PF07992"/>
    </source>
</evidence>
<dbReference type="InterPro" id="IPR016156">
    <property type="entry name" value="FAD/NAD-linked_Rdtase_dimer_sf"/>
</dbReference>
<dbReference type="Gene3D" id="3.30.390.30">
    <property type="match status" value="1"/>
</dbReference>
<evidence type="ECO:0000256" key="10">
    <source>
        <dbReference type="ARBA" id="ARBA00047360"/>
    </source>
</evidence>
<dbReference type="InterPro" id="IPR036188">
    <property type="entry name" value="FAD/NAD-bd_sf"/>
</dbReference>
<dbReference type="GO" id="GO:0016491">
    <property type="term" value="F:oxidoreductase activity"/>
    <property type="evidence" value="ECO:0007669"/>
    <property type="project" value="UniProtKB-KW"/>
</dbReference>
<accession>A0A2J8B599</accession>
<evidence type="ECO:0000313" key="14">
    <source>
        <dbReference type="Proteomes" id="UP000236394"/>
    </source>
</evidence>
<name>A0A2J8B599_9FIRM</name>
<dbReference type="EMBL" id="NBZD01000001">
    <property type="protein sequence ID" value="PNH19943.1"/>
    <property type="molecule type" value="Genomic_DNA"/>
</dbReference>
<organism evidence="13 14">
    <name type="scientific">Mageeibacillus indolicus</name>
    <dbReference type="NCBI Taxonomy" id="884684"/>
    <lineage>
        <taxon>Bacteria</taxon>
        <taxon>Bacillati</taxon>
        <taxon>Bacillota</taxon>
        <taxon>Clostridia</taxon>
        <taxon>Eubacteriales</taxon>
        <taxon>Oscillospiraceae</taxon>
        <taxon>Mageeibacillus</taxon>
    </lineage>
</organism>
<dbReference type="Proteomes" id="UP000236394">
    <property type="component" value="Unassembled WGS sequence"/>
</dbReference>
<comment type="similarity">
    <text evidence="2">Belongs to the class-III pyridine nucleotide-disulfide oxidoreductase family.</text>
</comment>
<sequence>MGKKVVIIGANHAGTAATNQLLSLKDGSQVTVLDRNSNISFLGCGMALWIGHQISCGDGLFYSNKAALEAAGATVKMETEVTSVDYANKKVFYTTKDGQKGEESYDKLILSTGSLPVIPPIPGLDLPYIQKAKLYQDAKLAVDQIKNDPSIKKVTVVGAGYIGAELAEAYERQGKEVVLIDALDRILGTHFDRDFSNVMAERLKSHGIKLALGEKVQRFEGEGRVQRVVTDKGVYDTDLVMMCIGFRPNNELAKGHLDLFVNGAIKVNKRQETSMPDVYAIGDCATVFDNSINDTNYIALATNAVRSGLVAALNVGGVAIESTGVQGSSGLCLYGLKMVCTGQTVETAAKHGIEAKMTEFEAQQKPAFMDEVGPNPNVKIRIVYRADNRQVIGAQLMSEYDMSATIHMFSLAIQEHVTIDRIALLDIFFMPHFNMPYNYITMAALSAK</sequence>
<dbReference type="InterPro" id="IPR058076">
    <property type="entry name" value="NOXase"/>
</dbReference>
<feature type="domain" description="Pyridine nucleotide-disulphide oxidoreductase dimerisation" evidence="11">
    <location>
        <begin position="336"/>
        <end position="434"/>
    </location>
</feature>
<evidence type="ECO:0000256" key="2">
    <source>
        <dbReference type="ARBA" id="ARBA00009130"/>
    </source>
</evidence>
<comment type="catalytic activity">
    <reaction evidence="10">
        <text>2 NADH + O2 + 2 H(+) = 2 NAD(+) + 2 H2O</text>
        <dbReference type="Rhea" id="RHEA:37799"/>
        <dbReference type="ChEBI" id="CHEBI:15377"/>
        <dbReference type="ChEBI" id="CHEBI:15378"/>
        <dbReference type="ChEBI" id="CHEBI:15379"/>
        <dbReference type="ChEBI" id="CHEBI:57540"/>
        <dbReference type="ChEBI" id="CHEBI:57945"/>
        <dbReference type="EC" id="1.6.3.4"/>
    </reaction>
</comment>
<dbReference type="SUPFAM" id="SSF55424">
    <property type="entry name" value="FAD/NAD-linked reductases, dimerisation (C-terminal) domain"/>
    <property type="match status" value="1"/>
</dbReference>
<dbReference type="Pfam" id="PF07992">
    <property type="entry name" value="Pyr_redox_2"/>
    <property type="match status" value="1"/>
</dbReference>
<dbReference type="PANTHER" id="PTHR43429:SF1">
    <property type="entry name" value="NAD(P)H SULFUR OXIDOREDUCTASE (COA-DEPENDENT)"/>
    <property type="match status" value="1"/>
</dbReference>
<dbReference type="AlphaFoldDB" id="A0A2J8B599"/>
<dbReference type="EC" id="1.6.3.4" evidence="8"/>
<gene>
    <name evidence="13" type="ORF">B7R76_03470</name>
</gene>
<proteinExistence type="inferred from homology"/>
<dbReference type="OMA" id="YERRTHQ"/>
<dbReference type="NCBIfam" id="NF046103">
    <property type="entry name" value="NOXase_Strep"/>
    <property type="match status" value="1"/>
</dbReference>
<keyword evidence="7" id="KW-0676">Redox-active center</keyword>
<keyword evidence="6" id="KW-0520">NAD</keyword>
<protein>
    <recommendedName>
        <fullName evidence="9">NADH oxidase</fullName>
        <ecNumber evidence="8">1.6.3.4</ecNumber>
    </recommendedName>
</protein>